<dbReference type="PANTHER" id="PTHR45691:SF6">
    <property type="entry name" value="PROTEIN DIAPHANOUS"/>
    <property type="match status" value="1"/>
</dbReference>
<evidence type="ECO:0000256" key="1">
    <source>
        <dbReference type="SAM" id="MobiDB-lite"/>
    </source>
</evidence>
<keyword evidence="5" id="KW-1185">Reference proteome</keyword>
<evidence type="ECO:0000256" key="2">
    <source>
        <dbReference type="SAM" id="Phobius"/>
    </source>
</evidence>
<feature type="chain" id="PRO_5042177336" evidence="3">
    <location>
        <begin position="19"/>
        <end position="686"/>
    </location>
</feature>
<dbReference type="AlphaFoldDB" id="A0AAD5H157"/>
<keyword evidence="2" id="KW-0812">Transmembrane</keyword>
<accession>A0AAD5H157</accession>
<feature type="compositionally biased region" description="Low complexity" evidence="1">
    <location>
        <begin position="41"/>
        <end position="67"/>
    </location>
</feature>
<dbReference type="EMBL" id="JADXDR010000158">
    <property type="protein sequence ID" value="KAI7837258.1"/>
    <property type="molecule type" value="Genomic_DNA"/>
</dbReference>
<gene>
    <name evidence="4" type="ORF">COHA_008872</name>
</gene>
<protein>
    <submittedName>
        <fullName evidence="4">Uncharacterized protein</fullName>
    </submittedName>
</protein>
<feature type="signal peptide" evidence="3">
    <location>
        <begin position="1"/>
        <end position="18"/>
    </location>
</feature>
<name>A0AAD5H157_9CHLO</name>
<feature type="region of interest" description="Disordered" evidence="1">
    <location>
        <begin position="495"/>
        <end position="531"/>
    </location>
</feature>
<dbReference type="InterPro" id="IPR051412">
    <property type="entry name" value="Formin_Homology_Diaphanous_sf"/>
</dbReference>
<organism evidence="4 5">
    <name type="scientific">Chlorella ohadii</name>
    <dbReference type="NCBI Taxonomy" id="2649997"/>
    <lineage>
        <taxon>Eukaryota</taxon>
        <taxon>Viridiplantae</taxon>
        <taxon>Chlorophyta</taxon>
        <taxon>core chlorophytes</taxon>
        <taxon>Trebouxiophyceae</taxon>
        <taxon>Chlorellales</taxon>
        <taxon>Chlorellaceae</taxon>
        <taxon>Chlorella clade</taxon>
        <taxon>Chlorella</taxon>
    </lineage>
</organism>
<keyword evidence="2" id="KW-1133">Transmembrane helix</keyword>
<feature type="compositionally biased region" description="Acidic residues" evidence="1">
    <location>
        <begin position="101"/>
        <end position="110"/>
    </location>
</feature>
<keyword evidence="2" id="KW-0472">Membrane</keyword>
<feature type="region of interest" description="Disordered" evidence="1">
    <location>
        <begin position="1"/>
        <end position="110"/>
    </location>
</feature>
<proteinExistence type="predicted"/>
<dbReference type="Proteomes" id="UP001205105">
    <property type="component" value="Unassembled WGS sequence"/>
</dbReference>
<dbReference type="GO" id="GO:0030041">
    <property type="term" value="P:actin filament polymerization"/>
    <property type="evidence" value="ECO:0007669"/>
    <property type="project" value="TreeGrafter"/>
</dbReference>
<evidence type="ECO:0000313" key="5">
    <source>
        <dbReference type="Proteomes" id="UP001205105"/>
    </source>
</evidence>
<evidence type="ECO:0000256" key="3">
    <source>
        <dbReference type="SAM" id="SignalP"/>
    </source>
</evidence>
<evidence type="ECO:0000313" key="4">
    <source>
        <dbReference type="EMBL" id="KAI7837258.1"/>
    </source>
</evidence>
<feature type="compositionally biased region" description="Low complexity" evidence="1">
    <location>
        <begin position="1"/>
        <end position="26"/>
    </location>
</feature>
<dbReference type="GO" id="GO:0005884">
    <property type="term" value="C:actin filament"/>
    <property type="evidence" value="ECO:0007669"/>
    <property type="project" value="TreeGrafter"/>
</dbReference>
<dbReference type="PANTHER" id="PTHR45691">
    <property type="entry name" value="PROTEIN DIAPHANOUS"/>
    <property type="match status" value="1"/>
</dbReference>
<feature type="transmembrane region" description="Helical" evidence="2">
    <location>
        <begin position="132"/>
        <end position="154"/>
    </location>
</feature>
<keyword evidence="3" id="KW-0732">Signal</keyword>
<reference evidence="4" key="1">
    <citation type="submission" date="2020-11" db="EMBL/GenBank/DDBJ databases">
        <title>Chlorella ohadii genome sequencing and assembly.</title>
        <authorList>
            <person name="Murik O."/>
            <person name="Treves H."/>
            <person name="Kedem I."/>
            <person name="Shotland Y."/>
            <person name="Kaplan A."/>
        </authorList>
    </citation>
    <scope>NUCLEOTIDE SEQUENCE</scope>
    <source>
        <strain evidence="4">1</strain>
    </source>
</reference>
<comment type="caution">
    <text evidence="4">The sequence shown here is derived from an EMBL/GenBank/DDBJ whole genome shotgun (WGS) entry which is preliminary data.</text>
</comment>
<sequence>MPWLRSLLGVGTAAAAASAPTTQPVQGAAEQPPVGMQGVGTPIEQPQPETQQQSKQDVQQPQQPQAQELGLATPAAKAPAVPLGMSPMTPDPHGAASGGEAEGEDWEEEGEEHWYYGADVLRRGFRHTENQLAVWVVALLVAAVAINIGVSVAASPPPLYTELPTGTWSEWFGPQEGPPYYGGICPCQTVLQKWVVWGNFSGGAPGMQGVSAECVGPDNIPFEIFPVPSGAPVLTSPVSTAGFDIVNGTNDPQFLQSFMDLGGTGPASFTYRCQSGVVLGIDVAMNQTAAGTNAVSGLRFLCGDPTCQGLSALPPPPPPPAGPPAAAGDWSPWLGRSTPQSTIGICPCPGYILSFSVWYEQGMQATVNDTSPISGLTAQCTPGNGLPGASVEVFPGQAPPDATLTFTGGLTNVTAQLGLYLDNFLGAGGSGPTVVPFICTRPGQVVTGFQAAWEPSPVQPGTNIATGVRVYCSEPGVCLGGVPAASPPVVLLPPPSPSPPPPVALSPPPPLPAPSPPLPAPSPPLPVPAPPAETPGWSPWLGRSTPQSTMGICPCPGYIQAINFWTEPGLNATTQDSGPLSGITASCAAAAGINAALQVFPGQGPEDQNRTFPGGISNVTASFGQFLDNFMGVGGTGTNNTEHFCRPGEVVTGIHVAWEPAPVAPFTNLATGVRVYCADPRNCPTP</sequence>